<dbReference type="PANTHER" id="PTHR43004">
    <property type="entry name" value="TRK SYSTEM POTASSIUM UPTAKE PROTEIN"/>
    <property type="match status" value="1"/>
</dbReference>
<evidence type="ECO:0000256" key="3">
    <source>
        <dbReference type="ARBA" id="ARBA00022630"/>
    </source>
</evidence>
<dbReference type="SUPFAM" id="SSF51905">
    <property type="entry name" value="FAD/NAD(P)-binding domain"/>
    <property type="match status" value="1"/>
</dbReference>
<dbReference type="SUPFAM" id="SSF52833">
    <property type="entry name" value="Thioredoxin-like"/>
    <property type="match status" value="1"/>
</dbReference>
<dbReference type="InterPro" id="IPR050641">
    <property type="entry name" value="RIFMO-like"/>
</dbReference>
<dbReference type="GO" id="GO:0016709">
    <property type="term" value="F:oxidoreductase activity, acting on paired donors, with incorporation or reduction of molecular oxygen, NAD(P)H as one donor, and incorporation of one atom of oxygen"/>
    <property type="evidence" value="ECO:0007669"/>
    <property type="project" value="UniProtKB-ARBA"/>
</dbReference>
<dbReference type="InterPro" id="IPR036249">
    <property type="entry name" value="Thioredoxin-like_sf"/>
</dbReference>
<feature type="domain" description="FAD-binding" evidence="6">
    <location>
        <begin position="8"/>
        <end position="383"/>
    </location>
</feature>
<dbReference type="Gene3D" id="3.50.50.60">
    <property type="entry name" value="FAD/NAD(P)-binding domain"/>
    <property type="match status" value="1"/>
</dbReference>
<dbReference type="PRINTS" id="PR00420">
    <property type="entry name" value="RNGMNOXGNASE"/>
</dbReference>
<dbReference type="EMBL" id="JAIXMP010000047">
    <property type="protein sequence ID" value="KAI9246290.1"/>
    <property type="molecule type" value="Genomic_DNA"/>
</dbReference>
<comment type="caution">
    <text evidence="7">The sequence shown here is derived from an EMBL/GenBank/DDBJ whole genome shotgun (WGS) entry which is preliminary data.</text>
</comment>
<evidence type="ECO:0000259" key="6">
    <source>
        <dbReference type="Pfam" id="PF01494"/>
    </source>
</evidence>
<dbReference type="Proteomes" id="UP001209540">
    <property type="component" value="Unassembled WGS sequence"/>
</dbReference>
<dbReference type="GO" id="GO:0071949">
    <property type="term" value="F:FAD binding"/>
    <property type="evidence" value="ECO:0007669"/>
    <property type="project" value="InterPro"/>
</dbReference>
<proteinExistence type="inferred from homology"/>
<comment type="cofactor">
    <cofactor evidence="1">
        <name>FAD</name>
        <dbReference type="ChEBI" id="CHEBI:57692"/>
    </cofactor>
</comment>
<evidence type="ECO:0000256" key="2">
    <source>
        <dbReference type="ARBA" id="ARBA00007801"/>
    </source>
</evidence>
<dbReference type="InterPro" id="IPR002938">
    <property type="entry name" value="FAD-bd"/>
</dbReference>
<evidence type="ECO:0000313" key="8">
    <source>
        <dbReference type="Proteomes" id="UP001209540"/>
    </source>
</evidence>
<name>A0AAD5P7V6_9FUNG</name>
<evidence type="ECO:0000256" key="4">
    <source>
        <dbReference type="ARBA" id="ARBA00022827"/>
    </source>
</evidence>
<organism evidence="7 8">
    <name type="scientific">Phascolomyces articulosus</name>
    <dbReference type="NCBI Taxonomy" id="60185"/>
    <lineage>
        <taxon>Eukaryota</taxon>
        <taxon>Fungi</taxon>
        <taxon>Fungi incertae sedis</taxon>
        <taxon>Mucoromycota</taxon>
        <taxon>Mucoromycotina</taxon>
        <taxon>Mucoromycetes</taxon>
        <taxon>Mucorales</taxon>
        <taxon>Lichtheimiaceae</taxon>
        <taxon>Phascolomyces</taxon>
    </lineage>
</organism>
<keyword evidence="3" id="KW-0285">Flavoprotein</keyword>
<dbReference type="InterPro" id="IPR036188">
    <property type="entry name" value="FAD/NAD-bd_sf"/>
</dbReference>
<dbReference type="Pfam" id="PF01494">
    <property type="entry name" value="FAD_binding_3"/>
    <property type="match status" value="1"/>
</dbReference>
<evidence type="ECO:0000256" key="5">
    <source>
        <dbReference type="ARBA" id="ARBA00023002"/>
    </source>
</evidence>
<evidence type="ECO:0000256" key="1">
    <source>
        <dbReference type="ARBA" id="ARBA00001974"/>
    </source>
</evidence>
<comment type="similarity">
    <text evidence="2">Belongs to the PheA/TfdB FAD monooxygenase family.</text>
</comment>
<dbReference type="SUPFAM" id="SSF54373">
    <property type="entry name" value="FAD-linked reductases, C-terminal domain"/>
    <property type="match status" value="1"/>
</dbReference>
<gene>
    <name evidence="7" type="ORF">BDA99DRAFT_543383</name>
</gene>
<dbReference type="Gene3D" id="3.40.30.20">
    <property type="match status" value="1"/>
</dbReference>
<keyword evidence="5" id="KW-0560">Oxidoreductase</keyword>
<dbReference type="Gene3D" id="3.30.9.10">
    <property type="entry name" value="D-Amino Acid Oxidase, subunit A, domain 2"/>
    <property type="match status" value="1"/>
</dbReference>
<reference evidence="7" key="2">
    <citation type="submission" date="2023-02" db="EMBL/GenBank/DDBJ databases">
        <authorList>
            <consortium name="DOE Joint Genome Institute"/>
            <person name="Mondo S.J."/>
            <person name="Chang Y."/>
            <person name="Wang Y."/>
            <person name="Ahrendt S."/>
            <person name="Andreopoulos W."/>
            <person name="Barry K."/>
            <person name="Beard J."/>
            <person name="Benny G.L."/>
            <person name="Blankenship S."/>
            <person name="Bonito G."/>
            <person name="Cuomo C."/>
            <person name="Desiro A."/>
            <person name="Gervers K.A."/>
            <person name="Hundley H."/>
            <person name="Kuo A."/>
            <person name="LaButti K."/>
            <person name="Lang B.F."/>
            <person name="Lipzen A."/>
            <person name="O'Donnell K."/>
            <person name="Pangilinan J."/>
            <person name="Reynolds N."/>
            <person name="Sandor L."/>
            <person name="Smith M.W."/>
            <person name="Tsang A."/>
            <person name="Grigoriev I.V."/>
            <person name="Stajich J.E."/>
            <person name="Spatafora J.W."/>
        </authorList>
    </citation>
    <scope>NUCLEOTIDE SEQUENCE</scope>
    <source>
        <strain evidence="7">RSA 2281</strain>
    </source>
</reference>
<dbReference type="AlphaFoldDB" id="A0AAD5P7V6"/>
<keyword evidence="4" id="KW-0274">FAD</keyword>
<protein>
    <submittedName>
        <fullName evidence="7">FAD binding domain-containing protein</fullName>
    </submittedName>
</protein>
<dbReference type="PANTHER" id="PTHR43004:SF19">
    <property type="entry name" value="BINDING MONOOXYGENASE, PUTATIVE (JCVI)-RELATED"/>
    <property type="match status" value="1"/>
</dbReference>
<evidence type="ECO:0000313" key="7">
    <source>
        <dbReference type="EMBL" id="KAI9246290.1"/>
    </source>
</evidence>
<accession>A0AAD5P7V6</accession>
<dbReference type="InterPro" id="IPR038220">
    <property type="entry name" value="PHOX_C_sf"/>
</dbReference>
<keyword evidence="8" id="KW-1185">Reference proteome</keyword>
<reference evidence="7" key="1">
    <citation type="journal article" date="2022" name="IScience">
        <title>Evolution of zygomycete secretomes and the origins of terrestrial fungal ecologies.</title>
        <authorList>
            <person name="Chang Y."/>
            <person name="Wang Y."/>
            <person name="Mondo S."/>
            <person name="Ahrendt S."/>
            <person name="Andreopoulos W."/>
            <person name="Barry K."/>
            <person name="Beard J."/>
            <person name="Benny G.L."/>
            <person name="Blankenship S."/>
            <person name="Bonito G."/>
            <person name="Cuomo C."/>
            <person name="Desiro A."/>
            <person name="Gervers K.A."/>
            <person name="Hundley H."/>
            <person name="Kuo A."/>
            <person name="LaButti K."/>
            <person name="Lang B.F."/>
            <person name="Lipzen A."/>
            <person name="O'Donnell K."/>
            <person name="Pangilinan J."/>
            <person name="Reynolds N."/>
            <person name="Sandor L."/>
            <person name="Smith M.E."/>
            <person name="Tsang A."/>
            <person name="Grigoriev I.V."/>
            <person name="Stajich J.E."/>
            <person name="Spatafora J.W."/>
        </authorList>
    </citation>
    <scope>NUCLEOTIDE SEQUENCE</scope>
    <source>
        <strain evidence="7">RSA 2281</strain>
    </source>
</reference>
<sequence length="583" mass="65545">MSKETKQVDILIVGGGPVGLFAANMAVRSGLTIRIIDIEAEPQHWGRGDWLHGRTLEILDFTGLNTDLLNTGSKVDALAVHHQLPPRNHTATAGRTSIDFVPDSIVTKYKYEAISYNQFLHLLCVGQHITESNFQHTLSENGIQVERPVTVSQFIREEGEDYPILATLKNKKNHATEKVRAKYLLGCDGAHSSIRQQLGIEYEGRGSKQNCGVLDALVQTNFPDRKSISFVRGPFGSHACLFPRENNLTRVMVELPSDDRDRNQIPLETVQSEARRALLPHRVEFLAVMWWTVYSVGQHVANRYTDWMNEEEEGNDNNNIPRVFLCGDACHSQSPTLGQGLNTGIGDVFNLMWKIAMVNCGLAKSNLLSTYETERRPIAQKVIAIDRLVSGNDLKDEPLMSLINENQEFTTGFGISYASTALSSSLPSRKLRIGDRAPDFKVVAYNTGKKARLYDLWRTKHNWCFHLLILAGDLTHTAERVSQALETFKDKEWSWLQIHLITTTTQRGIIDSSPSIINKQALLIDKINQTQCHSGYNVKDEDVPAAVIIRPDLHIGWMGQFSLSMEDWLADNINLDFQGWNVS</sequence>